<organism evidence="2 3">
    <name type="scientific">Linum trigynum</name>
    <dbReference type="NCBI Taxonomy" id="586398"/>
    <lineage>
        <taxon>Eukaryota</taxon>
        <taxon>Viridiplantae</taxon>
        <taxon>Streptophyta</taxon>
        <taxon>Embryophyta</taxon>
        <taxon>Tracheophyta</taxon>
        <taxon>Spermatophyta</taxon>
        <taxon>Magnoliopsida</taxon>
        <taxon>eudicotyledons</taxon>
        <taxon>Gunneridae</taxon>
        <taxon>Pentapetalae</taxon>
        <taxon>rosids</taxon>
        <taxon>fabids</taxon>
        <taxon>Malpighiales</taxon>
        <taxon>Linaceae</taxon>
        <taxon>Linum</taxon>
    </lineage>
</organism>
<name>A0AAV2DYP6_9ROSI</name>
<protein>
    <submittedName>
        <fullName evidence="2">Uncharacterized protein</fullName>
    </submittedName>
</protein>
<proteinExistence type="predicted"/>
<dbReference type="Proteomes" id="UP001497516">
    <property type="component" value="Chromosome 3"/>
</dbReference>
<evidence type="ECO:0000313" key="2">
    <source>
        <dbReference type="EMBL" id="CAL1378687.1"/>
    </source>
</evidence>
<evidence type="ECO:0000313" key="3">
    <source>
        <dbReference type="Proteomes" id="UP001497516"/>
    </source>
</evidence>
<reference evidence="2 3" key="1">
    <citation type="submission" date="2024-04" db="EMBL/GenBank/DDBJ databases">
        <authorList>
            <person name="Fracassetti M."/>
        </authorList>
    </citation>
    <scope>NUCLEOTIDE SEQUENCE [LARGE SCALE GENOMIC DNA]</scope>
</reference>
<sequence length="146" mass="16029">MLAGWSLGVVELIGGGRDGTELRAEASCSWVATGRRLAGCSWVASRDVTSQRGGNERLLRGDQQREKVSRRRRRDGLRLRRRRDGPRVSDGDGRCFHLLSREREAAGGMKRGLPSATLQTTENRGHGLVGRGKWVLGWPVPGLGSK</sequence>
<dbReference type="AlphaFoldDB" id="A0AAV2DYP6"/>
<feature type="compositionally biased region" description="Basic residues" evidence="1">
    <location>
        <begin position="68"/>
        <end position="84"/>
    </location>
</feature>
<evidence type="ECO:0000256" key="1">
    <source>
        <dbReference type="SAM" id="MobiDB-lite"/>
    </source>
</evidence>
<dbReference type="EMBL" id="OZ034816">
    <property type="protein sequence ID" value="CAL1378687.1"/>
    <property type="molecule type" value="Genomic_DNA"/>
</dbReference>
<feature type="region of interest" description="Disordered" evidence="1">
    <location>
        <begin position="47"/>
        <end position="92"/>
    </location>
</feature>
<accession>A0AAV2DYP6</accession>
<feature type="compositionally biased region" description="Basic and acidic residues" evidence="1">
    <location>
        <begin position="54"/>
        <end position="67"/>
    </location>
</feature>
<gene>
    <name evidence="2" type="ORF">LTRI10_LOCUS20252</name>
</gene>
<keyword evidence="3" id="KW-1185">Reference proteome</keyword>